<feature type="compositionally biased region" description="Polar residues" evidence="1">
    <location>
        <begin position="126"/>
        <end position="139"/>
    </location>
</feature>
<protein>
    <submittedName>
        <fullName evidence="2">Uncharacterized protein</fullName>
    </submittedName>
</protein>
<dbReference type="EMBL" id="HACM01004328">
    <property type="protein sequence ID" value="CRZ04770.1"/>
    <property type="molecule type" value="Transcribed_RNA"/>
</dbReference>
<name>A0A0H5QRZ8_9EUKA</name>
<proteinExistence type="predicted"/>
<dbReference type="AlphaFoldDB" id="A0A0H5QRZ8"/>
<reference evidence="2" key="1">
    <citation type="submission" date="2015-04" db="EMBL/GenBank/DDBJ databases">
        <title>The genome sequence of the plant pathogenic Rhizarian Plasmodiophora brassicae reveals insights in its biotrophic life cycle and the origin of chitin synthesis.</title>
        <authorList>
            <person name="Schwelm A."/>
            <person name="Fogelqvist J."/>
            <person name="Knaust A."/>
            <person name="Julke S."/>
            <person name="Lilja T."/>
            <person name="Dhandapani V."/>
            <person name="Bonilla-Rosso G."/>
            <person name="Karlsson M."/>
            <person name="Shevchenko A."/>
            <person name="Choi S.R."/>
            <person name="Kim H.G."/>
            <person name="Park J.Y."/>
            <person name="Lim Y.P."/>
            <person name="Ludwig-Muller J."/>
            <person name="Dixelius C."/>
        </authorList>
    </citation>
    <scope>NUCLEOTIDE SEQUENCE</scope>
    <source>
        <tissue evidence="2">Potato root galls</tissue>
    </source>
</reference>
<evidence type="ECO:0000256" key="1">
    <source>
        <dbReference type="SAM" id="MobiDB-lite"/>
    </source>
</evidence>
<feature type="region of interest" description="Disordered" evidence="1">
    <location>
        <begin position="1"/>
        <end position="23"/>
    </location>
</feature>
<sequence length="154" mass="16610">ELVPPFARHTASVSVKESIQNDDPPVQMQAKALKVIAAREAAIKEERLNNPERFMSTSRDKELKIPRVTQRLVQQCSDPAAPGTITSSTASNSPQSIQLVKQVVVKQGHGQLAAELAQQHAKRLTNHSTLEGASPSSRGDSGDQPESIIGILDD</sequence>
<evidence type="ECO:0000313" key="2">
    <source>
        <dbReference type="EMBL" id="CRZ04770.1"/>
    </source>
</evidence>
<organism evidence="2">
    <name type="scientific">Spongospora subterranea</name>
    <dbReference type="NCBI Taxonomy" id="70186"/>
    <lineage>
        <taxon>Eukaryota</taxon>
        <taxon>Sar</taxon>
        <taxon>Rhizaria</taxon>
        <taxon>Endomyxa</taxon>
        <taxon>Phytomyxea</taxon>
        <taxon>Plasmodiophorida</taxon>
        <taxon>Plasmodiophoridae</taxon>
        <taxon>Spongospora</taxon>
    </lineage>
</organism>
<feature type="region of interest" description="Disordered" evidence="1">
    <location>
        <begin position="110"/>
        <end position="154"/>
    </location>
</feature>
<accession>A0A0H5QRZ8</accession>
<feature type="non-terminal residue" evidence="2">
    <location>
        <position position="1"/>
    </location>
</feature>
<feature type="non-terminal residue" evidence="2">
    <location>
        <position position="154"/>
    </location>
</feature>